<accession>A0A482VAT9</accession>
<keyword evidence="2" id="KW-0004">4Fe-4S</keyword>
<gene>
    <name evidence="3" type="ORF">BDFB_011948</name>
</gene>
<dbReference type="PANTHER" id="PTHR21339">
    <property type="entry name" value="RADICAL S-ADENOSYL METHIONINE DOMAIN-CONTAINING PROTEIN 2"/>
    <property type="match status" value="1"/>
</dbReference>
<dbReference type="EMBL" id="QDEB01120409">
    <property type="protein sequence ID" value="RZB40288.1"/>
    <property type="molecule type" value="Genomic_DNA"/>
</dbReference>
<proteinExistence type="predicted"/>
<evidence type="ECO:0000313" key="3">
    <source>
        <dbReference type="EMBL" id="RZB40288.1"/>
    </source>
</evidence>
<comment type="caution">
    <text evidence="3">The sequence shown here is derived from an EMBL/GenBank/DDBJ whole genome shotgun (WGS) entry which is preliminary data.</text>
</comment>
<organism evidence="3 4">
    <name type="scientific">Asbolus verrucosus</name>
    <name type="common">Desert ironclad beetle</name>
    <dbReference type="NCBI Taxonomy" id="1661398"/>
    <lineage>
        <taxon>Eukaryota</taxon>
        <taxon>Metazoa</taxon>
        <taxon>Ecdysozoa</taxon>
        <taxon>Arthropoda</taxon>
        <taxon>Hexapoda</taxon>
        <taxon>Insecta</taxon>
        <taxon>Pterygota</taxon>
        <taxon>Neoptera</taxon>
        <taxon>Endopterygota</taxon>
        <taxon>Coleoptera</taxon>
        <taxon>Polyphaga</taxon>
        <taxon>Cucujiformia</taxon>
        <taxon>Tenebrionidae</taxon>
        <taxon>Pimeliinae</taxon>
        <taxon>Asbolus</taxon>
    </lineage>
</organism>
<sequence length="143" mass="16736">MGKINFSSGEPFLHKKGRYLDKMTIGCSQSNKDMYRTDFEGWCQQYEIIFKLNTVVHLQQKRKHVRKVFQCLLLEDENGGPKALTNAEEFYIDDVIFERFLKRYEDVKCLIPESNTKIGSKILFKSILDIGVENVLKFSVLMK</sequence>
<name>A0A482VAT9_ASBVE</name>
<dbReference type="InterPro" id="IPR051196">
    <property type="entry name" value="RSAD2/Viperin_antiviral"/>
</dbReference>
<keyword evidence="4" id="KW-1185">Reference proteome</keyword>
<dbReference type="AlphaFoldDB" id="A0A482VAT9"/>
<evidence type="ECO:0000313" key="4">
    <source>
        <dbReference type="Proteomes" id="UP000292052"/>
    </source>
</evidence>
<protein>
    <submittedName>
        <fullName evidence="3">Uncharacterized protein</fullName>
    </submittedName>
</protein>
<dbReference type="STRING" id="1661398.A0A482VAT9"/>
<dbReference type="OrthoDB" id="549750at2759"/>
<keyword evidence="2" id="KW-0479">Metal-binding</keyword>
<keyword evidence="2" id="KW-0411">Iron-sulfur</keyword>
<comment type="cofactor">
    <cofactor evidence="1">
        <name>[4Fe-4S] cluster</name>
        <dbReference type="ChEBI" id="CHEBI:49883"/>
    </cofactor>
</comment>
<dbReference type="PANTHER" id="PTHR21339:SF0">
    <property type="entry name" value="S-ADENOSYLMETHIONINE-DEPENDENT NUCLEOTIDE DEHYDRATASE RSAD2"/>
    <property type="match status" value="1"/>
</dbReference>
<dbReference type="Proteomes" id="UP000292052">
    <property type="component" value="Unassembled WGS sequence"/>
</dbReference>
<dbReference type="GO" id="GO:0051539">
    <property type="term" value="F:4 iron, 4 sulfur cluster binding"/>
    <property type="evidence" value="ECO:0007669"/>
    <property type="project" value="UniProtKB-KW"/>
</dbReference>
<keyword evidence="2" id="KW-0408">Iron</keyword>
<evidence type="ECO:0000256" key="1">
    <source>
        <dbReference type="ARBA" id="ARBA00001966"/>
    </source>
</evidence>
<evidence type="ECO:0000256" key="2">
    <source>
        <dbReference type="ARBA" id="ARBA00022485"/>
    </source>
</evidence>
<reference evidence="3 4" key="1">
    <citation type="submission" date="2017-03" db="EMBL/GenBank/DDBJ databases">
        <title>Genome of the blue death feigning beetle - Asbolus verrucosus.</title>
        <authorList>
            <person name="Rider S.D."/>
        </authorList>
    </citation>
    <scope>NUCLEOTIDE SEQUENCE [LARGE SCALE GENOMIC DNA]</scope>
    <source>
        <strain evidence="3">Butters</strain>
        <tissue evidence="3">Head and leg muscle</tissue>
    </source>
</reference>